<protein>
    <recommendedName>
        <fullName evidence="1">GyrI-like small molecule binding domain-containing protein</fullName>
    </recommendedName>
</protein>
<proteinExistence type="predicted"/>
<dbReference type="EMBL" id="VSSQ01070755">
    <property type="protein sequence ID" value="MPN22509.1"/>
    <property type="molecule type" value="Genomic_DNA"/>
</dbReference>
<dbReference type="Pfam" id="PF06445">
    <property type="entry name" value="GyrI-like"/>
    <property type="match status" value="1"/>
</dbReference>
<dbReference type="AlphaFoldDB" id="A0A645G9N0"/>
<accession>A0A645G9N0</accession>
<comment type="caution">
    <text evidence="2">The sequence shown here is derived from an EMBL/GenBank/DDBJ whole genome shotgun (WGS) entry which is preliminary data.</text>
</comment>
<evidence type="ECO:0000259" key="1">
    <source>
        <dbReference type="Pfam" id="PF06445"/>
    </source>
</evidence>
<dbReference type="InterPro" id="IPR011256">
    <property type="entry name" value="Reg_factor_effector_dom_sf"/>
</dbReference>
<dbReference type="Gene3D" id="3.20.80.10">
    <property type="entry name" value="Regulatory factor, effector binding domain"/>
    <property type="match status" value="1"/>
</dbReference>
<name>A0A645G9N0_9ZZZZ</name>
<reference evidence="2" key="1">
    <citation type="submission" date="2019-08" db="EMBL/GenBank/DDBJ databases">
        <authorList>
            <person name="Kucharzyk K."/>
            <person name="Murdoch R.W."/>
            <person name="Higgins S."/>
            <person name="Loffler F."/>
        </authorList>
    </citation>
    <scope>NUCLEOTIDE SEQUENCE</scope>
</reference>
<organism evidence="2">
    <name type="scientific">bioreactor metagenome</name>
    <dbReference type="NCBI Taxonomy" id="1076179"/>
    <lineage>
        <taxon>unclassified sequences</taxon>
        <taxon>metagenomes</taxon>
        <taxon>ecological metagenomes</taxon>
    </lineage>
</organism>
<evidence type="ECO:0000313" key="2">
    <source>
        <dbReference type="EMBL" id="MPN22509.1"/>
    </source>
</evidence>
<dbReference type="SUPFAM" id="SSF55136">
    <property type="entry name" value="Probable bacterial effector-binding domain"/>
    <property type="match status" value="1"/>
</dbReference>
<dbReference type="InterPro" id="IPR029442">
    <property type="entry name" value="GyrI-like"/>
</dbReference>
<sequence>MQTDYRPDGLLGIPKGGHFKKVTDMEYYLAVTTFVEGNNSYLELDIPKGMARLDFPACTWLIIDASKISFSKYKDIYIFAQEYLRTSEYKEANLPAIECYIENNREVWIPIVSCNDNN</sequence>
<feature type="domain" description="GyrI-like small molecule binding" evidence="1">
    <location>
        <begin position="6"/>
        <end position="111"/>
    </location>
</feature>
<gene>
    <name evidence="2" type="ORF">SDC9_169892</name>
</gene>